<feature type="transmembrane region" description="Helical" evidence="1">
    <location>
        <begin position="56"/>
        <end position="79"/>
    </location>
</feature>
<dbReference type="InterPro" id="IPR051533">
    <property type="entry name" value="WaaL-like"/>
</dbReference>
<feature type="transmembrane region" description="Helical" evidence="1">
    <location>
        <begin position="142"/>
        <end position="160"/>
    </location>
</feature>
<keyword evidence="1" id="KW-0812">Transmembrane</keyword>
<proteinExistence type="predicted"/>
<organism evidence="2 3">
    <name type="scientific">Micromonospora coriariae</name>
    <dbReference type="NCBI Taxonomy" id="285665"/>
    <lineage>
        <taxon>Bacteria</taxon>
        <taxon>Bacillati</taxon>
        <taxon>Actinomycetota</taxon>
        <taxon>Actinomycetes</taxon>
        <taxon>Micromonosporales</taxon>
        <taxon>Micromonosporaceae</taxon>
        <taxon>Micromonospora</taxon>
    </lineage>
</organism>
<feature type="transmembrane region" description="Helical" evidence="1">
    <location>
        <begin position="296"/>
        <end position="315"/>
    </location>
</feature>
<feature type="transmembrane region" description="Helical" evidence="1">
    <location>
        <begin position="407"/>
        <end position="428"/>
    </location>
</feature>
<dbReference type="Proteomes" id="UP000198243">
    <property type="component" value="Chromosome I"/>
</dbReference>
<feature type="transmembrane region" description="Helical" evidence="1">
    <location>
        <begin position="172"/>
        <end position="196"/>
    </location>
</feature>
<keyword evidence="3" id="KW-1185">Reference proteome</keyword>
<reference evidence="3" key="1">
    <citation type="submission" date="2016-06" db="EMBL/GenBank/DDBJ databases">
        <authorList>
            <person name="Varghese N."/>
            <person name="Submissions Spin"/>
        </authorList>
    </citation>
    <scope>NUCLEOTIDE SEQUENCE [LARGE SCALE GENOMIC DNA]</scope>
    <source>
        <strain evidence="3">DSM 44875</strain>
    </source>
</reference>
<accession>A0A1C4V150</accession>
<keyword evidence="1" id="KW-1133">Transmembrane helix</keyword>
<feature type="transmembrane region" description="Helical" evidence="1">
    <location>
        <begin position="25"/>
        <end position="44"/>
    </location>
</feature>
<evidence type="ECO:0000313" key="3">
    <source>
        <dbReference type="Proteomes" id="UP000198243"/>
    </source>
</evidence>
<feature type="transmembrane region" description="Helical" evidence="1">
    <location>
        <begin position="435"/>
        <end position="453"/>
    </location>
</feature>
<feature type="transmembrane region" description="Helical" evidence="1">
    <location>
        <begin position="248"/>
        <end position="276"/>
    </location>
</feature>
<dbReference type="PANTHER" id="PTHR37422">
    <property type="entry name" value="TEICHURONIC ACID BIOSYNTHESIS PROTEIN TUAE"/>
    <property type="match status" value="1"/>
</dbReference>
<dbReference type="RefSeq" id="WP_089017448.1">
    <property type="nucleotide sequence ID" value="NZ_LT607412.1"/>
</dbReference>
<evidence type="ECO:0000313" key="2">
    <source>
        <dbReference type="EMBL" id="SCE77541.1"/>
    </source>
</evidence>
<dbReference type="OrthoDB" id="3405805at2"/>
<evidence type="ECO:0000256" key="1">
    <source>
        <dbReference type="SAM" id="Phobius"/>
    </source>
</evidence>
<dbReference type="PANTHER" id="PTHR37422:SF13">
    <property type="entry name" value="LIPOPOLYSACCHARIDE BIOSYNTHESIS PROTEIN PA4999-RELATED"/>
    <property type="match status" value="1"/>
</dbReference>
<protein>
    <recommendedName>
        <fullName evidence="4">O-antigen ligase</fullName>
    </recommendedName>
</protein>
<feature type="transmembrane region" description="Helical" evidence="1">
    <location>
        <begin position="91"/>
        <end position="109"/>
    </location>
</feature>
<feature type="transmembrane region" description="Helical" evidence="1">
    <location>
        <begin position="216"/>
        <end position="236"/>
    </location>
</feature>
<evidence type="ECO:0008006" key="4">
    <source>
        <dbReference type="Google" id="ProtNLM"/>
    </source>
</evidence>
<dbReference type="AlphaFoldDB" id="A0A1C4V150"/>
<sequence>MSGPASLRAEPDPTRIPERRRRLELPTWFLVATALALIGLKPLFDIPGKKTAQDTVDLGFVASTAGAVLMVAAFVLVVAMTRRLPGKVTPALVALLTLGLLSVVSLLAVPARDAFIDQFAVTGLRDIFGPYVPPTRGTLTQAAQLAVGFAPITLIAVMYAKPQWFTMDRIRWVLQLVLLGAVAHSAIAWLQVAGVVDYTFFFKLPGGNIGRASGGYFHPASLGRLLIFAVFILYVAGDRMRLKPAFRFGLLALMVGTTVVTTHRLTILCVGIIVAAMELRRLPALLRWIRRLPLRVTAPAGLLLVAGLVVLLIRWGPFLWARARFLVTQIGSLNPDSKDFMRGRGEIWVELSQAWRDAPLDVWLFGLGYEPWNSHSDPIRVFVVWGLLGLACMAVICTVLWRTTSELLTFEGQWALVVLYFTAAVFAVTQKPTSYSYFMWLFLFSHILVVAVYPREALTSGAVRNGDNP</sequence>
<dbReference type="EMBL" id="LT607412">
    <property type="protein sequence ID" value="SCE77541.1"/>
    <property type="molecule type" value="Genomic_DNA"/>
</dbReference>
<keyword evidence="1" id="KW-0472">Membrane</keyword>
<name>A0A1C4V150_9ACTN</name>
<feature type="transmembrane region" description="Helical" evidence="1">
    <location>
        <begin position="381"/>
        <end position="401"/>
    </location>
</feature>
<gene>
    <name evidence="2" type="ORF">GA0070607_1418</name>
</gene>